<organism evidence="11 12">
    <name type="scientific">Streptoalloteichus tenebrarius (strain ATCC 17920 / DSM 40477 / JCM 4838 / CBS 697.72 / NBRC 16177 / NCIMB 11028 / NRRL B-12390 / A12253. 1 / ISP 5477)</name>
    <name type="common">Streptomyces tenebrarius</name>
    <dbReference type="NCBI Taxonomy" id="1933"/>
    <lineage>
        <taxon>Bacteria</taxon>
        <taxon>Bacillati</taxon>
        <taxon>Actinomycetota</taxon>
        <taxon>Actinomycetes</taxon>
        <taxon>Pseudonocardiales</taxon>
        <taxon>Pseudonocardiaceae</taxon>
        <taxon>Streptoalloteichus</taxon>
    </lineage>
</organism>
<comment type="function">
    <text evidence="1 8">Stereospecific condensation of phosphoenolpyruvate (PEP) and D-erythrose-4-phosphate (E4P) giving rise to 3-deoxy-D-arabino-heptulosonate-7-phosphate (DAHP).</text>
</comment>
<keyword evidence="12" id="KW-1185">Reference proteome</keyword>
<reference evidence="11 12" key="1">
    <citation type="submission" date="2022-06" db="EMBL/GenBank/DDBJ databases">
        <title>Genomic Encyclopedia of Archaeal and Bacterial Type Strains, Phase II (KMG-II): from individual species to whole genera.</title>
        <authorList>
            <person name="Goeker M."/>
        </authorList>
    </citation>
    <scope>NUCLEOTIDE SEQUENCE [LARGE SCALE GENOMIC DNA]</scope>
    <source>
        <strain evidence="11 12">DSM 40477</strain>
    </source>
</reference>
<keyword evidence="6 8" id="KW-0057">Aromatic amino acid biosynthesis</keyword>
<evidence type="ECO:0000256" key="5">
    <source>
        <dbReference type="ARBA" id="ARBA00022679"/>
    </source>
</evidence>
<name>A0ABT1I0F3_STRSD</name>
<evidence type="ECO:0000256" key="1">
    <source>
        <dbReference type="ARBA" id="ARBA00003726"/>
    </source>
</evidence>
<evidence type="ECO:0000256" key="9">
    <source>
        <dbReference type="SAM" id="MobiDB-lite"/>
    </source>
</evidence>
<evidence type="ECO:0000256" key="6">
    <source>
        <dbReference type="ARBA" id="ARBA00023141"/>
    </source>
</evidence>
<dbReference type="SUPFAM" id="SSF51569">
    <property type="entry name" value="Aldolase"/>
    <property type="match status" value="1"/>
</dbReference>
<keyword evidence="5 8" id="KW-0808">Transferase</keyword>
<protein>
    <recommendedName>
        <fullName evidence="8">Phospho-2-dehydro-3-deoxyheptonate aldolase</fullName>
        <ecNumber evidence="8">2.5.1.54</ecNumber>
    </recommendedName>
</protein>
<evidence type="ECO:0000256" key="7">
    <source>
        <dbReference type="ARBA" id="ARBA00047508"/>
    </source>
</evidence>
<dbReference type="PANTHER" id="PTHR21225:SF12">
    <property type="entry name" value="PHOSPHO-2-DEHYDRO-3-DEOXYHEPTONATE ALDOLASE, TYROSINE-INHIBITED"/>
    <property type="match status" value="1"/>
</dbReference>
<dbReference type="PANTHER" id="PTHR21225">
    <property type="entry name" value="PHOSPHO-2-DEHYDRO-3-DEOXYHEPTONATE ALDOLASE DAHP SYNTHETASE"/>
    <property type="match status" value="1"/>
</dbReference>
<feature type="domain" description="DAHP synthetase I/KDSA" evidence="10">
    <location>
        <begin position="64"/>
        <end position="355"/>
    </location>
</feature>
<dbReference type="NCBIfam" id="NF009395">
    <property type="entry name" value="PRK12755.1"/>
    <property type="match status" value="1"/>
</dbReference>
<dbReference type="NCBIfam" id="TIGR00034">
    <property type="entry name" value="aroFGH"/>
    <property type="match status" value="1"/>
</dbReference>
<feature type="compositionally biased region" description="Basic and acidic residues" evidence="9">
    <location>
        <begin position="17"/>
        <end position="27"/>
    </location>
</feature>
<gene>
    <name evidence="11" type="ORF">LX15_004932</name>
</gene>
<comment type="similarity">
    <text evidence="3 8">Belongs to the class-I DAHP synthase family.</text>
</comment>
<dbReference type="InterPro" id="IPR006219">
    <property type="entry name" value="DAHP_synth_1"/>
</dbReference>
<dbReference type="EC" id="2.5.1.54" evidence="8"/>
<evidence type="ECO:0000313" key="12">
    <source>
        <dbReference type="Proteomes" id="UP001205311"/>
    </source>
</evidence>
<evidence type="ECO:0000256" key="3">
    <source>
        <dbReference type="ARBA" id="ARBA00007985"/>
    </source>
</evidence>
<keyword evidence="4 8" id="KW-0028">Amino-acid biosynthesis</keyword>
<evidence type="ECO:0000256" key="4">
    <source>
        <dbReference type="ARBA" id="ARBA00022605"/>
    </source>
</evidence>
<comment type="pathway">
    <text evidence="2 8">Metabolic intermediate biosynthesis; chorismate biosynthesis; chorismate from D-erythrose 4-phosphate and phosphoenolpyruvate: step 1/7.</text>
</comment>
<evidence type="ECO:0000313" key="11">
    <source>
        <dbReference type="EMBL" id="MCP2261211.1"/>
    </source>
</evidence>
<dbReference type="InterPro" id="IPR006218">
    <property type="entry name" value="DAHP1/KDSA"/>
</dbReference>
<dbReference type="Proteomes" id="UP001205311">
    <property type="component" value="Unassembled WGS sequence"/>
</dbReference>
<comment type="catalytic activity">
    <reaction evidence="7 8">
        <text>D-erythrose 4-phosphate + phosphoenolpyruvate + H2O = 7-phospho-2-dehydro-3-deoxy-D-arabino-heptonate + phosphate</text>
        <dbReference type="Rhea" id="RHEA:14717"/>
        <dbReference type="ChEBI" id="CHEBI:15377"/>
        <dbReference type="ChEBI" id="CHEBI:16897"/>
        <dbReference type="ChEBI" id="CHEBI:43474"/>
        <dbReference type="ChEBI" id="CHEBI:58394"/>
        <dbReference type="ChEBI" id="CHEBI:58702"/>
        <dbReference type="EC" id="2.5.1.54"/>
    </reaction>
</comment>
<feature type="compositionally biased region" description="Polar residues" evidence="9">
    <location>
        <begin position="371"/>
        <end position="381"/>
    </location>
</feature>
<evidence type="ECO:0000259" key="10">
    <source>
        <dbReference type="Pfam" id="PF00793"/>
    </source>
</evidence>
<dbReference type="Pfam" id="PF00793">
    <property type="entry name" value="DAHP_synth_1"/>
    <property type="match status" value="1"/>
</dbReference>
<sequence length="389" mass="40656">MRAAAVPDRPPVSRGSGSREARARESGGRVTTEPLTTPAALAERLPVTDAVAETVLGAREAVCRVLAGTDDRLLVVVGPCSIHDVDAALAYARLLRRLADEVADDLLVVMRVYLEKPRSALGWPGLLTDPSLDGAFAVGAGLRVAREMMVAIAGLGLPIACEWLSPVTPAYLGDLVSWGAVGARTVESQVHRQLASGLPMPVGMKNGTSGSVQAAVDAIRAAAVPHAYLGVADDGTPSVLRTSGNPHCHVVLRGGPGGPNYSEEDVRDALARLRAAGLPERVVIDASHGNSGKCHERQRAVVAEMAERIAAGEEGVRGLLLESFLVPGRQDVVAGRPLVFGQSVTDACLGWDTTAGLLRSLAEAVRRRRQTQPPASATSPVASEPRQHA</sequence>
<dbReference type="PIRSF" id="PIRSF001361">
    <property type="entry name" value="DAHP_synthase"/>
    <property type="match status" value="1"/>
</dbReference>
<dbReference type="Gene3D" id="3.20.20.70">
    <property type="entry name" value="Aldolase class I"/>
    <property type="match status" value="1"/>
</dbReference>
<proteinExistence type="inferred from homology"/>
<dbReference type="InterPro" id="IPR013785">
    <property type="entry name" value="Aldolase_TIM"/>
</dbReference>
<dbReference type="EMBL" id="JAMTCP010000037">
    <property type="protein sequence ID" value="MCP2261211.1"/>
    <property type="molecule type" value="Genomic_DNA"/>
</dbReference>
<evidence type="ECO:0000256" key="2">
    <source>
        <dbReference type="ARBA" id="ARBA00004688"/>
    </source>
</evidence>
<feature type="region of interest" description="Disordered" evidence="9">
    <location>
        <begin position="366"/>
        <end position="389"/>
    </location>
</feature>
<comment type="caution">
    <text evidence="11">The sequence shown here is derived from an EMBL/GenBank/DDBJ whole genome shotgun (WGS) entry which is preliminary data.</text>
</comment>
<accession>A0ABT1I0F3</accession>
<evidence type="ECO:0000256" key="8">
    <source>
        <dbReference type="PIRNR" id="PIRNR001361"/>
    </source>
</evidence>
<feature type="region of interest" description="Disordered" evidence="9">
    <location>
        <begin position="1"/>
        <end position="36"/>
    </location>
</feature>